<sequence>RRQRARILRSADLRLFRHHHRQAVLPDGRCVEFADALCRHVWRVVHHAAARLDGARQLCRPRGPQGRADVVDPADDAGHGDDRVCADLCVDRSVVAGHRDRGATAAGLFGRR</sequence>
<dbReference type="EMBL" id="AWUE01003314">
    <property type="protein sequence ID" value="OMP13773.1"/>
    <property type="molecule type" value="Genomic_DNA"/>
</dbReference>
<accession>A0A1R3L334</accession>
<feature type="non-terminal residue" evidence="1">
    <location>
        <position position="1"/>
    </location>
</feature>
<evidence type="ECO:0000313" key="2">
    <source>
        <dbReference type="Proteomes" id="UP000187203"/>
    </source>
</evidence>
<name>A0A1R3L334_9ROSI</name>
<keyword evidence="2" id="KW-1185">Reference proteome</keyword>
<organism evidence="1 2">
    <name type="scientific">Corchorus olitorius</name>
    <dbReference type="NCBI Taxonomy" id="93759"/>
    <lineage>
        <taxon>Eukaryota</taxon>
        <taxon>Viridiplantae</taxon>
        <taxon>Streptophyta</taxon>
        <taxon>Embryophyta</taxon>
        <taxon>Tracheophyta</taxon>
        <taxon>Spermatophyta</taxon>
        <taxon>Magnoliopsida</taxon>
        <taxon>eudicotyledons</taxon>
        <taxon>Gunneridae</taxon>
        <taxon>Pentapetalae</taxon>
        <taxon>rosids</taxon>
        <taxon>malvids</taxon>
        <taxon>Malvales</taxon>
        <taxon>Malvaceae</taxon>
        <taxon>Grewioideae</taxon>
        <taxon>Apeibeae</taxon>
        <taxon>Corchorus</taxon>
    </lineage>
</organism>
<dbReference type="AlphaFoldDB" id="A0A1R3L334"/>
<evidence type="ECO:0000313" key="1">
    <source>
        <dbReference type="EMBL" id="OMP13773.1"/>
    </source>
</evidence>
<reference evidence="2" key="1">
    <citation type="submission" date="2013-09" db="EMBL/GenBank/DDBJ databases">
        <title>Corchorus olitorius genome sequencing.</title>
        <authorList>
            <person name="Alam M."/>
            <person name="Haque M.S."/>
            <person name="Islam M.S."/>
            <person name="Emdad E.M."/>
            <person name="Islam M.M."/>
            <person name="Ahmed B."/>
            <person name="Halim A."/>
            <person name="Hossen Q.M.M."/>
            <person name="Hossain M.Z."/>
            <person name="Ahmed R."/>
            <person name="Khan M.M."/>
            <person name="Islam R."/>
            <person name="Rashid M.M."/>
            <person name="Khan S.A."/>
            <person name="Rahman M.S."/>
            <person name="Alam M."/>
            <person name="Yahiya A.S."/>
            <person name="Khan M.S."/>
            <person name="Azam M.S."/>
            <person name="Haque T."/>
            <person name="Lashkar M.Z.H."/>
            <person name="Akhand A.I."/>
            <person name="Morshed G."/>
            <person name="Roy S."/>
            <person name="Uddin K.S."/>
            <person name="Rabeya T."/>
            <person name="Hossain A.S."/>
            <person name="Chowdhury A."/>
            <person name="Snigdha A.R."/>
            <person name="Mortoza M.S."/>
            <person name="Matin S.A."/>
            <person name="Hoque S.M.E."/>
            <person name="Islam M.K."/>
            <person name="Roy D.K."/>
            <person name="Haider R."/>
            <person name="Moosa M.M."/>
            <person name="Elias S.M."/>
            <person name="Hasan A.M."/>
            <person name="Jahan S."/>
            <person name="Shafiuddin M."/>
            <person name="Mahmood N."/>
            <person name="Shommy N.S."/>
        </authorList>
    </citation>
    <scope>NUCLEOTIDE SEQUENCE [LARGE SCALE GENOMIC DNA]</scope>
    <source>
        <strain evidence="2">cv. O-4</strain>
    </source>
</reference>
<proteinExistence type="predicted"/>
<comment type="caution">
    <text evidence="1">The sequence shown here is derived from an EMBL/GenBank/DDBJ whole genome shotgun (WGS) entry which is preliminary data.</text>
</comment>
<protein>
    <submittedName>
        <fullName evidence="1">Histone acetyltransferase</fullName>
    </submittedName>
</protein>
<dbReference type="Proteomes" id="UP000187203">
    <property type="component" value="Unassembled WGS sequence"/>
</dbReference>
<gene>
    <name evidence="1" type="ORF">COLO4_00981</name>
</gene>
<feature type="non-terminal residue" evidence="1">
    <location>
        <position position="112"/>
    </location>
</feature>